<keyword evidence="4" id="KW-1185">Reference proteome</keyword>
<dbReference type="InterPro" id="IPR036388">
    <property type="entry name" value="WH-like_DNA-bd_sf"/>
</dbReference>
<evidence type="ECO:0000313" key="4">
    <source>
        <dbReference type="Proteomes" id="UP001476282"/>
    </source>
</evidence>
<evidence type="ECO:0000256" key="2">
    <source>
        <dbReference type="HAMAP-Rule" id="MF_00674"/>
    </source>
</evidence>
<dbReference type="PANTHER" id="PTHR37478">
    <property type="match status" value="1"/>
</dbReference>
<dbReference type="EMBL" id="BAABRI010000001">
    <property type="protein sequence ID" value="GAA5481098.1"/>
    <property type="molecule type" value="Genomic_DNA"/>
</dbReference>
<sequence>MPRPICPRVVSGSPAATYFKPAGIPLRELRENQLTLDQFEALRLADLEGLGQEEAAGRMGISRQTFGRIIKQARVAVARSVVRGEALRIDRGA</sequence>
<comment type="caution">
    <text evidence="3">The sequence shown here is derived from an EMBL/GenBank/DDBJ whole genome shotgun (WGS) entry which is preliminary data.</text>
</comment>
<evidence type="ECO:0000313" key="3">
    <source>
        <dbReference type="EMBL" id="GAA5481098.1"/>
    </source>
</evidence>
<dbReference type="SUPFAM" id="SSF88659">
    <property type="entry name" value="Sigma3 and sigma4 domains of RNA polymerase sigma factors"/>
    <property type="match status" value="1"/>
</dbReference>
<evidence type="ECO:0000256" key="1">
    <source>
        <dbReference type="ARBA" id="ARBA00009350"/>
    </source>
</evidence>
<dbReference type="HAMAP" id="MF_00674">
    <property type="entry name" value="UPF0251"/>
    <property type="match status" value="1"/>
</dbReference>
<name>A0ABP9UMV4_9BACT</name>
<proteinExistence type="inferred from homology"/>
<gene>
    <name evidence="3" type="ORF">Hsar01_00304</name>
</gene>
<organism evidence="3 4">
    <name type="scientific">Haloferula sargassicola</name>
    <dbReference type="NCBI Taxonomy" id="490096"/>
    <lineage>
        <taxon>Bacteria</taxon>
        <taxon>Pseudomonadati</taxon>
        <taxon>Verrucomicrobiota</taxon>
        <taxon>Verrucomicrobiia</taxon>
        <taxon>Verrucomicrobiales</taxon>
        <taxon>Verrucomicrobiaceae</taxon>
        <taxon>Haloferula</taxon>
    </lineage>
</organism>
<accession>A0ABP9UMV4</accession>
<comment type="similarity">
    <text evidence="1 2">Belongs to the UPF0251 family.</text>
</comment>
<dbReference type="PANTHER" id="PTHR37478:SF2">
    <property type="entry name" value="UPF0251 PROTEIN TK0562"/>
    <property type="match status" value="1"/>
</dbReference>
<dbReference type="Gene3D" id="1.10.10.10">
    <property type="entry name" value="Winged helix-like DNA-binding domain superfamily/Winged helix DNA-binding domain"/>
    <property type="match status" value="1"/>
</dbReference>
<dbReference type="RefSeq" id="WP_353565253.1">
    <property type="nucleotide sequence ID" value="NZ_BAABRI010000001.1"/>
</dbReference>
<dbReference type="InterPro" id="IPR013324">
    <property type="entry name" value="RNA_pol_sigma_r3/r4-like"/>
</dbReference>
<reference evidence="3 4" key="1">
    <citation type="submission" date="2024-02" db="EMBL/GenBank/DDBJ databases">
        <title>Haloferula sargassicola NBRC 104335.</title>
        <authorList>
            <person name="Ichikawa N."/>
            <person name="Katano-Makiyama Y."/>
            <person name="Hidaka K."/>
        </authorList>
    </citation>
    <scope>NUCLEOTIDE SEQUENCE [LARGE SCALE GENOMIC DNA]</scope>
    <source>
        <strain evidence="3 4">NBRC 104335</strain>
    </source>
</reference>
<dbReference type="Proteomes" id="UP001476282">
    <property type="component" value="Unassembled WGS sequence"/>
</dbReference>
<protein>
    <recommendedName>
        <fullName evidence="2">UPF0251 protein Hsar01_00304</fullName>
    </recommendedName>
</protein>
<dbReference type="Pfam" id="PF02001">
    <property type="entry name" value="DUF134"/>
    <property type="match status" value="1"/>
</dbReference>
<dbReference type="InterPro" id="IPR002852">
    <property type="entry name" value="UPF0251"/>
</dbReference>